<dbReference type="SUPFAM" id="SSF53041">
    <property type="entry name" value="Resolvase-like"/>
    <property type="match status" value="1"/>
</dbReference>
<evidence type="ECO:0000313" key="4">
    <source>
        <dbReference type="EMBL" id="CUM86641.1"/>
    </source>
</evidence>
<proteinExistence type="predicted"/>
<feature type="domain" description="Resolvase/invertase-type recombinase catalytic" evidence="2">
    <location>
        <begin position="4"/>
        <end position="157"/>
    </location>
</feature>
<dbReference type="PANTHER" id="PTHR30461">
    <property type="entry name" value="DNA-INVERTASE FROM LAMBDOID PROPHAGE"/>
    <property type="match status" value="1"/>
</dbReference>
<dbReference type="PROSITE" id="PS51736">
    <property type="entry name" value="RECOMBINASES_3"/>
    <property type="match status" value="1"/>
</dbReference>
<feature type="domain" description="Recombinase" evidence="3">
    <location>
        <begin position="165"/>
        <end position="310"/>
    </location>
</feature>
<dbReference type="AlphaFoldDB" id="A0A173S8P0"/>
<dbReference type="Pfam" id="PF07508">
    <property type="entry name" value="Recombinase"/>
    <property type="match status" value="1"/>
</dbReference>
<accession>A0A173S8P0</accession>
<dbReference type="PANTHER" id="PTHR30461:SF23">
    <property type="entry name" value="DNA RECOMBINASE-RELATED"/>
    <property type="match status" value="1"/>
</dbReference>
<dbReference type="InterPro" id="IPR025378">
    <property type="entry name" value="DUF4368"/>
</dbReference>
<dbReference type="EMBL" id="CYYC01000006">
    <property type="protein sequence ID" value="CUM86641.1"/>
    <property type="molecule type" value="Genomic_DNA"/>
</dbReference>
<evidence type="ECO:0000259" key="2">
    <source>
        <dbReference type="PROSITE" id="PS51736"/>
    </source>
</evidence>
<dbReference type="Gene3D" id="3.40.50.1390">
    <property type="entry name" value="Resolvase, N-terminal catalytic domain"/>
    <property type="match status" value="1"/>
</dbReference>
<dbReference type="InterPro" id="IPR011109">
    <property type="entry name" value="DNA_bind_recombinase_dom"/>
</dbReference>
<reference evidence="4 5" key="1">
    <citation type="submission" date="2015-09" db="EMBL/GenBank/DDBJ databases">
        <authorList>
            <consortium name="Pathogen Informatics"/>
        </authorList>
    </citation>
    <scope>NUCLEOTIDE SEQUENCE [LARGE SCALE GENOMIC DNA]</scope>
    <source>
        <strain evidence="4 5">2789STDY5834966</strain>
    </source>
</reference>
<dbReference type="RefSeq" id="WP_022170383.1">
    <property type="nucleotide sequence ID" value="NZ_CATVSP010000040.1"/>
</dbReference>
<keyword evidence="1" id="KW-0175">Coiled coil</keyword>
<dbReference type="InterPro" id="IPR006119">
    <property type="entry name" value="Resolv_N"/>
</dbReference>
<sequence>MNNKAVLYLRLSKEDRNKVNKGDDSESIINQRIMLSDYAMRHNFQVVKIYSDDDESGLYEDRPGFSQMMQDAERGLFGTIIAKSQSRFTRNLEHSEKYLHHKLPLWGVRFIGVVDGVDTMDENNKMSRQVKGLTNEWYCETLSKNVRSVFLSKMNQGKFVGSSCPYGYMRDSEDHNHLIIDEYAASIVRKIFRLYLEGNGKAHIASILSSENILIPSLYKTRVLQQNYYNSKLKDTTKTWCYQTVHMILNNQTYLGKMVQHKDIKISYKDKKKRRLPKEQWIVVDNTHEPIIDQETFDRVQAIQKIKRKSVNTEYSDNIFAGILFCADCKHAMNRAYAKENKKGSIGYICKIYKTMGKKHCPSHMIKNEELEEAVLSSIKNEARKILTEDDISDLDKVQKIDSREQFYKKQIQIVDAELEKYQKFKKRAFTGYVEEMITPQEYRSYIAEYEEEMSKLERQKEEILTKLADENSLQNQHDEWVEAFKDYINIEKLTRDVVIELIEKIEVHEDGGLDIYYRFRNPFQVAN</sequence>
<gene>
    <name evidence="4" type="ORF">ERS852578_00749</name>
</gene>
<dbReference type="Pfam" id="PF00239">
    <property type="entry name" value="Resolvase"/>
    <property type="match status" value="1"/>
</dbReference>
<dbReference type="PROSITE" id="PS51737">
    <property type="entry name" value="RECOMBINASE_DNA_BIND"/>
    <property type="match status" value="1"/>
</dbReference>
<dbReference type="Pfam" id="PF14287">
    <property type="entry name" value="DUF4368"/>
    <property type="match status" value="1"/>
</dbReference>
<organism evidence="4 5">
    <name type="scientific">Anaerobutyricum hallii</name>
    <dbReference type="NCBI Taxonomy" id="39488"/>
    <lineage>
        <taxon>Bacteria</taxon>
        <taxon>Bacillati</taxon>
        <taxon>Bacillota</taxon>
        <taxon>Clostridia</taxon>
        <taxon>Lachnospirales</taxon>
        <taxon>Lachnospiraceae</taxon>
        <taxon>Anaerobutyricum</taxon>
    </lineage>
</organism>
<evidence type="ECO:0000256" key="1">
    <source>
        <dbReference type="SAM" id="Coils"/>
    </source>
</evidence>
<dbReference type="Proteomes" id="UP000095390">
    <property type="component" value="Unassembled WGS sequence"/>
</dbReference>
<feature type="coiled-coil region" evidence="1">
    <location>
        <begin position="443"/>
        <end position="474"/>
    </location>
</feature>
<dbReference type="InterPro" id="IPR025827">
    <property type="entry name" value="Zn_ribbon_recom_dom"/>
</dbReference>
<dbReference type="InterPro" id="IPR038109">
    <property type="entry name" value="DNA_bind_recomb_sf"/>
</dbReference>
<dbReference type="InterPro" id="IPR050639">
    <property type="entry name" value="SSR_resolvase"/>
</dbReference>
<evidence type="ECO:0000259" key="3">
    <source>
        <dbReference type="PROSITE" id="PS51737"/>
    </source>
</evidence>
<name>A0A173S8P0_9FIRM</name>
<dbReference type="InterPro" id="IPR036162">
    <property type="entry name" value="Resolvase-like_N_sf"/>
</dbReference>
<dbReference type="SMART" id="SM00857">
    <property type="entry name" value="Resolvase"/>
    <property type="match status" value="1"/>
</dbReference>
<dbReference type="Gene3D" id="3.90.1750.20">
    <property type="entry name" value="Putative Large Serine Recombinase, Chain B, Domain 2"/>
    <property type="match status" value="1"/>
</dbReference>
<evidence type="ECO:0000313" key="5">
    <source>
        <dbReference type="Proteomes" id="UP000095390"/>
    </source>
</evidence>
<dbReference type="Pfam" id="PF13408">
    <property type="entry name" value="Zn_ribbon_recom"/>
    <property type="match status" value="1"/>
</dbReference>
<protein>
    <submittedName>
        <fullName evidence="4">Recombinase</fullName>
    </submittedName>
</protein>
<dbReference type="OrthoDB" id="9784557at2"/>
<dbReference type="GO" id="GO:0000150">
    <property type="term" value="F:DNA strand exchange activity"/>
    <property type="evidence" value="ECO:0007669"/>
    <property type="project" value="InterPro"/>
</dbReference>
<dbReference type="GO" id="GO:0003677">
    <property type="term" value="F:DNA binding"/>
    <property type="evidence" value="ECO:0007669"/>
    <property type="project" value="InterPro"/>
</dbReference>